<keyword evidence="1" id="KW-0472">Membrane</keyword>
<reference evidence="2 3" key="1">
    <citation type="journal article" date="2019" name="Sci. Rep.">
        <title>Orb-weaving spider Araneus ventricosus genome elucidates the spidroin gene catalogue.</title>
        <authorList>
            <person name="Kono N."/>
            <person name="Nakamura H."/>
            <person name="Ohtoshi R."/>
            <person name="Moran D.A.P."/>
            <person name="Shinohara A."/>
            <person name="Yoshida Y."/>
            <person name="Fujiwara M."/>
            <person name="Mori M."/>
            <person name="Tomita M."/>
            <person name="Arakawa K."/>
        </authorList>
    </citation>
    <scope>NUCLEOTIDE SEQUENCE [LARGE SCALE GENOMIC DNA]</scope>
</reference>
<feature type="transmembrane region" description="Helical" evidence="1">
    <location>
        <begin position="49"/>
        <end position="67"/>
    </location>
</feature>
<accession>A0A4Y2M6P8</accession>
<keyword evidence="1" id="KW-0812">Transmembrane</keyword>
<dbReference type="Proteomes" id="UP000499080">
    <property type="component" value="Unassembled WGS sequence"/>
</dbReference>
<sequence length="150" mass="16636">MMGYFFESITNGYGQEVLSFSSIKRKLSKGAIPMSRSTIFSNSFFEDQILYFLAFIRLVFFLSVLWIEGVTSIRPMLRQASMVAQNSLQESRLLLTPVLCGLTDFGVIKSFLTLLSLGSGGFRSSVWGGVSESVCFLGIERDLLVVSNTS</sequence>
<keyword evidence="3" id="KW-1185">Reference proteome</keyword>
<evidence type="ECO:0000256" key="1">
    <source>
        <dbReference type="SAM" id="Phobius"/>
    </source>
</evidence>
<evidence type="ECO:0000313" key="2">
    <source>
        <dbReference type="EMBL" id="GBN22110.1"/>
    </source>
</evidence>
<protein>
    <submittedName>
        <fullName evidence="2">Uncharacterized protein</fullName>
    </submittedName>
</protein>
<evidence type="ECO:0000313" key="3">
    <source>
        <dbReference type="Proteomes" id="UP000499080"/>
    </source>
</evidence>
<proteinExistence type="predicted"/>
<name>A0A4Y2M6P8_ARAVE</name>
<dbReference type="EMBL" id="BGPR01006821">
    <property type="protein sequence ID" value="GBN22110.1"/>
    <property type="molecule type" value="Genomic_DNA"/>
</dbReference>
<gene>
    <name evidence="2" type="ORF">AVEN_177718_1</name>
</gene>
<comment type="caution">
    <text evidence="2">The sequence shown here is derived from an EMBL/GenBank/DDBJ whole genome shotgun (WGS) entry which is preliminary data.</text>
</comment>
<keyword evidence="1" id="KW-1133">Transmembrane helix</keyword>
<dbReference type="AlphaFoldDB" id="A0A4Y2M6P8"/>
<organism evidence="2 3">
    <name type="scientific">Araneus ventricosus</name>
    <name type="common">Orbweaver spider</name>
    <name type="synonym">Epeira ventricosa</name>
    <dbReference type="NCBI Taxonomy" id="182803"/>
    <lineage>
        <taxon>Eukaryota</taxon>
        <taxon>Metazoa</taxon>
        <taxon>Ecdysozoa</taxon>
        <taxon>Arthropoda</taxon>
        <taxon>Chelicerata</taxon>
        <taxon>Arachnida</taxon>
        <taxon>Araneae</taxon>
        <taxon>Araneomorphae</taxon>
        <taxon>Entelegynae</taxon>
        <taxon>Araneoidea</taxon>
        <taxon>Araneidae</taxon>
        <taxon>Araneus</taxon>
    </lineage>
</organism>